<dbReference type="InterPro" id="IPR009072">
    <property type="entry name" value="Histone-fold"/>
</dbReference>
<accession>A0A7R9K8T9</accession>
<dbReference type="Gene3D" id="6.10.130.30">
    <property type="match status" value="1"/>
</dbReference>
<dbReference type="GO" id="GO:0051382">
    <property type="term" value="P:kinetochore assembly"/>
    <property type="evidence" value="ECO:0007669"/>
    <property type="project" value="InterPro"/>
</dbReference>
<name>A0A7R9K8T9_TIMGE</name>
<dbReference type="Pfam" id="PF09415">
    <property type="entry name" value="CENP-X"/>
    <property type="match status" value="1"/>
</dbReference>
<dbReference type="PANTHER" id="PTHR28680:SF1">
    <property type="entry name" value="CENTROMERE PROTEIN X"/>
    <property type="match status" value="1"/>
</dbReference>
<dbReference type="PANTHER" id="PTHR28680">
    <property type="entry name" value="CENTROMERE PROTEIN X"/>
    <property type="match status" value="1"/>
</dbReference>
<evidence type="ECO:0000256" key="7">
    <source>
        <dbReference type="ARBA" id="ARBA00023242"/>
    </source>
</evidence>
<dbReference type="GO" id="GO:0003677">
    <property type="term" value="F:DNA binding"/>
    <property type="evidence" value="ECO:0007669"/>
    <property type="project" value="UniProtKB-KW"/>
</dbReference>
<dbReference type="GO" id="GO:0006281">
    <property type="term" value="P:DNA repair"/>
    <property type="evidence" value="ECO:0007669"/>
    <property type="project" value="UniProtKB-KW"/>
</dbReference>
<comment type="similarity">
    <text evidence="2">Belongs to the CENP-X/MHF2 family.</text>
</comment>
<comment type="subunit">
    <text evidence="8">Heterodimer with CENPX, sometimes called MHF; this interaction stabilizes both partners. MHF heterodimers can assemble to form tetrameric structures. MHF also coassemble with CENPT-CENPW heterodimers at centromeres to form the tetrameric CENP-T-W-S-X complex. Forms a discrete complex with FANCM and CENPX, called FANCM-MHF; this interaction, probably mediated by direct binding between CENPS and FANCM, leads to synergistic activation of double-stranded DNA binding and strongly stimulates FANCM-mediated DNA remodeling. Recruited by FANCM to the Fanconi anemia (FA) core complex, which consists of CENPS, CENPX, FANCA, FANCB, FANCC, FANCE, FANCF, FANCG, FANCL, FANCM, FAAP24 and FAAP100. The FA core complex associates with Bloom syndrome (BLM) complex, which consists of at least BLM, DNA topoisomerase 3-alpha (TOP3A), RMI1/BLAP75, RPA1/RPA70 and RPA2/RPA32. The super complex between FA and BLM is called BRAFT.</text>
</comment>
<dbReference type="GO" id="GO:0031297">
    <property type="term" value="P:replication fork processing"/>
    <property type="evidence" value="ECO:0007669"/>
    <property type="project" value="TreeGrafter"/>
</dbReference>
<evidence type="ECO:0000256" key="6">
    <source>
        <dbReference type="ARBA" id="ARBA00023204"/>
    </source>
</evidence>
<comment type="subcellular location">
    <subcellularLocation>
        <location evidence="1">Nucleus</location>
    </subcellularLocation>
</comment>
<gene>
    <name evidence="9" type="ORF">TGEB3V08_LOCUS10074</name>
</gene>
<evidence type="ECO:0000256" key="2">
    <source>
        <dbReference type="ARBA" id="ARBA00009359"/>
    </source>
</evidence>
<keyword evidence="5" id="KW-0238">DNA-binding</keyword>
<evidence type="ECO:0000256" key="4">
    <source>
        <dbReference type="ARBA" id="ARBA00022763"/>
    </source>
</evidence>
<dbReference type="GO" id="GO:0000712">
    <property type="term" value="P:resolution of meiotic recombination intermediates"/>
    <property type="evidence" value="ECO:0007669"/>
    <property type="project" value="TreeGrafter"/>
</dbReference>
<evidence type="ECO:0000256" key="5">
    <source>
        <dbReference type="ARBA" id="ARBA00023125"/>
    </source>
</evidence>
<keyword evidence="6" id="KW-0234">DNA repair</keyword>
<evidence type="ECO:0000256" key="1">
    <source>
        <dbReference type="ARBA" id="ARBA00004123"/>
    </source>
</evidence>
<proteinExistence type="inferred from homology"/>
<dbReference type="EMBL" id="OE845272">
    <property type="protein sequence ID" value="CAD7607013.1"/>
    <property type="molecule type" value="Genomic_DNA"/>
</dbReference>
<evidence type="ECO:0000256" key="8">
    <source>
        <dbReference type="ARBA" id="ARBA00047146"/>
    </source>
</evidence>
<dbReference type="GO" id="GO:0046982">
    <property type="term" value="F:protein heterodimerization activity"/>
    <property type="evidence" value="ECO:0007669"/>
    <property type="project" value="InterPro"/>
</dbReference>
<dbReference type="GO" id="GO:0043240">
    <property type="term" value="C:Fanconi anaemia nuclear complex"/>
    <property type="evidence" value="ECO:0007669"/>
    <property type="project" value="TreeGrafter"/>
</dbReference>
<reference evidence="9" key="1">
    <citation type="submission" date="2020-11" db="EMBL/GenBank/DDBJ databases">
        <authorList>
            <person name="Tran Van P."/>
        </authorList>
    </citation>
    <scope>NUCLEOTIDE SEQUENCE</scope>
</reference>
<sequence>MTGALANYATEAGRIVLRNGNCVYTVLIHVTIPTNEKLANALVVLSLTAEDGEIEVRISEAVKEIMKLSFTDPKIRVSDDVSQLVSEVVSIFAVEATLRACDRASKDGLSTVHLEHVGKILPQLLANAPVVLSQTTEDGEIEVRISVGDSFQQLLVYRVLSMAIGVAMFSSFT</sequence>
<dbReference type="InterPro" id="IPR018552">
    <property type="entry name" value="CENP-X"/>
</dbReference>
<dbReference type="SUPFAM" id="SSF47113">
    <property type="entry name" value="Histone-fold"/>
    <property type="match status" value="1"/>
</dbReference>
<evidence type="ECO:0000256" key="3">
    <source>
        <dbReference type="ARBA" id="ARBA00016388"/>
    </source>
</evidence>
<keyword evidence="4" id="KW-0227">DNA damage</keyword>
<protein>
    <recommendedName>
        <fullName evidence="3">Centromere protein X</fullName>
    </recommendedName>
</protein>
<keyword evidence="7" id="KW-0539">Nucleus</keyword>
<organism evidence="9">
    <name type="scientific">Timema genevievae</name>
    <name type="common">Walking stick</name>
    <dbReference type="NCBI Taxonomy" id="629358"/>
    <lineage>
        <taxon>Eukaryota</taxon>
        <taxon>Metazoa</taxon>
        <taxon>Ecdysozoa</taxon>
        <taxon>Arthropoda</taxon>
        <taxon>Hexapoda</taxon>
        <taxon>Insecta</taxon>
        <taxon>Pterygota</taxon>
        <taxon>Neoptera</taxon>
        <taxon>Polyneoptera</taxon>
        <taxon>Phasmatodea</taxon>
        <taxon>Timematodea</taxon>
        <taxon>Timematoidea</taxon>
        <taxon>Timematidae</taxon>
        <taxon>Timema</taxon>
    </lineage>
</organism>
<dbReference type="GO" id="GO:0071821">
    <property type="term" value="C:FANCM-MHF complex"/>
    <property type="evidence" value="ECO:0007669"/>
    <property type="project" value="TreeGrafter"/>
</dbReference>
<evidence type="ECO:0000313" key="9">
    <source>
        <dbReference type="EMBL" id="CAD7607013.1"/>
    </source>
</evidence>
<dbReference type="CDD" id="cd22921">
    <property type="entry name" value="HFD_CENP-X"/>
    <property type="match status" value="1"/>
</dbReference>
<dbReference type="AlphaFoldDB" id="A0A7R9K8T9"/>